<reference evidence="1" key="1">
    <citation type="submission" date="2020-05" db="EMBL/GenBank/DDBJ databases">
        <title>WGS assembly of Panicum virgatum.</title>
        <authorList>
            <person name="Lovell J.T."/>
            <person name="Jenkins J."/>
            <person name="Shu S."/>
            <person name="Juenger T.E."/>
            <person name="Schmutz J."/>
        </authorList>
    </citation>
    <scope>NUCLEOTIDE SEQUENCE</scope>
    <source>
        <strain evidence="1">AP13</strain>
    </source>
</reference>
<dbReference type="AlphaFoldDB" id="A0A8T0TMR8"/>
<sequence>MWMAAATRRALYGYSCATPECLKSDITAACSHSRMPVITTSKPAALGEKTAVMKKGAAVGAGRVREQQPASDPCLLGATPLPAPSRRVGLQALGQATVLRRRGLGLGTMGAGFAAGSGRVCGRATRDLSRH</sequence>
<dbReference type="EMBL" id="CM029043">
    <property type="protein sequence ID" value="KAG2613281.1"/>
    <property type="molecule type" value="Genomic_DNA"/>
</dbReference>
<gene>
    <name evidence="1" type="ORF">PVAP13_4KG348616</name>
</gene>
<comment type="caution">
    <text evidence="1">The sequence shown here is derived from an EMBL/GenBank/DDBJ whole genome shotgun (WGS) entry which is preliminary data.</text>
</comment>
<accession>A0A8T0TMR8</accession>
<protein>
    <submittedName>
        <fullName evidence="1">Uncharacterized protein</fullName>
    </submittedName>
</protein>
<keyword evidence="2" id="KW-1185">Reference proteome</keyword>
<name>A0A8T0TMR8_PANVG</name>
<proteinExistence type="predicted"/>
<dbReference type="Proteomes" id="UP000823388">
    <property type="component" value="Chromosome 4K"/>
</dbReference>
<evidence type="ECO:0000313" key="1">
    <source>
        <dbReference type="EMBL" id="KAG2613281.1"/>
    </source>
</evidence>
<organism evidence="1 2">
    <name type="scientific">Panicum virgatum</name>
    <name type="common">Blackwell switchgrass</name>
    <dbReference type="NCBI Taxonomy" id="38727"/>
    <lineage>
        <taxon>Eukaryota</taxon>
        <taxon>Viridiplantae</taxon>
        <taxon>Streptophyta</taxon>
        <taxon>Embryophyta</taxon>
        <taxon>Tracheophyta</taxon>
        <taxon>Spermatophyta</taxon>
        <taxon>Magnoliopsida</taxon>
        <taxon>Liliopsida</taxon>
        <taxon>Poales</taxon>
        <taxon>Poaceae</taxon>
        <taxon>PACMAD clade</taxon>
        <taxon>Panicoideae</taxon>
        <taxon>Panicodae</taxon>
        <taxon>Paniceae</taxon>
        <taxon>Panicinae</taxon>
        <taxon>Panicum</taxon>
        <taxon>Panicum sect. Hiantes</taxon>
    </lineage>
</organism>
<evidence type="ECO:0000313" key="2">
    <source>
        <dbReference type="Proteomes" id="UP000823388"/>
    </source>
</evidence>